<reference evidence="1 3" key="1">
    <citation type="journal article" date="2012" name="Nature">
        <title>Algal genomes reveal evolutionary mosaicism and the fate of nucleomorphs.</title>
        <authorList>
            <consortium name="DOE Joint Genome Institute"/>
            <person name="Curtis B.A."/>
            <person name="Tanifuji G."/>
            <person name="Burki F."/>
            <person name="Gruber A."/>
            <person name="Irimia M."/>
            <person name="Maruyama S."/>
            <person name="Arias M.C."/>
            <person name="Ball S.G."/>
            <person name="Gile G.H."/>
            <person name="Hirakawa Y."/>
            <person name="Hopkins J.F."/>
            <person name="Kuo A."/>
            <person name="Rensing S.A."/>
            <person name="Schmutz J."/>
            <person name="Symeonidi A."/>
            <person name="Elias M."/>
            <person name="Eveleigh R.J."/>
            <person name="Herman E.K."/>
            <person name="Klute M.J."/>
            <person name="Nakayama T."/>
            <person name="Obornik M."/>
            <person name="Reyes-Prieto A."/>
            <person name="Armbrust E.V."/>
            <person name="Aves S.J."/>
            <person name="Beiko R.G."/>
            <person name="Coutinho P."/>
            <person name="Dacks J.B."/>
            <person name="Durnford D.G."/>
            <person name="Fast N.M."/>
            <person name="Green B.R."/>
            <person name="Grisdale C.J."/>
            <person name="Hempel F."/>
            <person name="Henrissat B."/>
            <person name="Hoppner M.P."/>
            <person name="Ishida K."/>
            <person name="Kim E."/>
            <person name="Koreny L."/>
            <person name="Kroth P.G."/>
            <person name="Liu Y."/>
            <person name="Malik S.B."/>
            <person name="Maier U.G."/>
            <person name="McRose D."/>
            <person name="Mock T."/>
            <person name="Neilson J.A."/>
            <person name="Onodera N.T."/>
            <person name="Poole A.M."/>
            <person name="Pritham E.J."/>
            <person name="Richards T.A."/>
            <person name="Rocap G."/>
            <person name="Roy S.W."/>
            <person name="Sarai C."/>
            <person name="Schaack S."/>
            <person name="Shirato S."/>
            <person name="Slamovits C.H."/>
            <person name="Spencer D.F."/>
            <person name="Suzuki S."/>
            <person name="Worden A.Z."/>
            <person name="Zauner S."/>
            <person name="Barry K."/>
            <person name="Bell C."/>
            <person name="Bharti A.K."/>
            <person name="Crow J.A."/>
            <person name="Grimwood J."/>
            <person name="Kramer R."/>
            <person name="Lindquist E."/>
            <person name="Lucas S."/>
            <person name="Salamov A."/>
            <person name="McFadden G.I."/>
            <person name="Lane C.E."/>
            <person name="Keeling P.J."/>
            <person name="Gray M.W."/>
            <person name="Grigoriev I.V."/>
            <person name="Archibald J.M."/>
        </authorList>
    </citation>
    <scope>NUCLEOTIDE SEQUENCE</scope>
    <source>
        <strain evidence="1 3">CCMP2712</strain>
    </source>
</reference>
<dbReference type="GO" id="GO:0005815">
    <property type="term" value="C:microtubule organizing center"/>
    <property type="evidence" value="ECO:0007669"/>
    <property type="project" value="TreeGrafter"/>
</dbReference>
<dbReference type="HOGENOM" id="CLU_024072_3_1_1"/>
<reference evidence="2" key="3">
    <citation type="submission" date="2015-06" db="UniProtKB">
        <authorList>
            <consortium name="EnsemblProtists"/>
        </authorList>
    </citation>
    <scope>IDENTIFICATION</scope>
</reference>
<dbReference type="eggNOG" id="KOG4497">
    <property type="taxonomic scope" value="Eukaryota"/>
</dbReference>
<evidence type="ECO:0000313" key="2">
    <source>
        <dbReference type="EnsemblProtists" id="EKX54802"/>
    </source>
</evidence>
<evidence type="ECO:0000313" key="1">
    <source>
        <dbReference type="EMBL" id="EKX54802.1"/>
    </source>
</evidence>
<dbReference type="AlphaFoldDB" id="L1K2L6"/>
<keyword evidence="3" id="KW-1185">Reference proteome</keyword>
<dbReference type="STRING" id="905079.L1K2L6"/>
<dbReference type="GeneID" id="17311730"/>
<proteinExistence type="predicted"/>
<evidence type="ECO:0000313" key="3">
    <source>
        <dbReference type="Proteomes" id="UP000011087"/>
    </source>
</evidence>
<dbReference type="RefSeq" id="XP_005841782.1">
    <property type="nucleotide sequence ID" value="XM_005841725.1"/>
</dbReference>
<organism evidence="1">
    <name type="scientific">Guillardia theta (strain CCMP2712)</name>
    <name type="common">Cryptophyte</name>
    <dbReference type="NCBI Taxonomy" id="905079"/>
    <lineage>
        <taxon>Eukaryota</taxon>
        <taxon>Cryptophyceae</taxon>
        <taxon>Pyrenomonadales</taxon>
        <taxon>Geminigeraceae</taxon>
        <taxon>Guillardia</taxon>
    </lineage>
</organism>
<dbReference type="PANTHER" id="PTHR16220">
    <property type="entry name" value="WD REPEAT PROTEIN 8-RELATED"/>
    <property type="match status" value="1"/>
</dbReference>
<dbReference type="InterPro" id="IPR001680">
    <property type="entry name" value="WD40_rpt"/>
</dbReference>
<dbReference type="InterPro" id="IPR052778">
    <property type="entry name" value="Centrosome-WD_assoc"/>
</dbReference>
<reference evidence="3" key="2">
    <citation type="submission" date="2012-11" db="EMBL/GenBank/DDBJ databases">
        <authorList>
            <person name="Kuo A."/>
            <person name="Curtis B.A."/>
            <person name="Tanifuji G."/>
            <person name="Burki F."/>
            <person name="Gruber A."/>
            <person name="Irimia M."/>
            <person name="Maruyama S."/>
            <person name="Arias M.C."/>
            <person name="Ball S.G."/>
            <person name="Gile G.H."/>
            <person name="Hirakawa Y."/>
            <person name="Hopkins J.F."/>
            <person name="Rensing S.A."/>
            <person name="Schmutz J."/>
            <person name="Symeonidi A."/>
            <person name="Elias M."/>
            <person name="Eveleigh R.J."/>
            <person name="Herman E.K."/>
            <person name="Klute M.J."/>
            <person name="Nakayama T."/>
            <person name="Obornik M."/>
            <person name="Reyes-Prieto A."/>
            <person name="Armbrust E.V."/>
            <person name="Aves S.J."/>
            <person name="Beiko R.G."/>
            <person name="Coutinho P."/>
            <person name="Dacks J.B."/>
            <person name="Durnford D.G."/>
            <person name="Fast N.M."/>
            <person name="Green B.R."/>
            <person name="Grisdale C."/>
            <person name="Hempe F."/>
            <person name="Henrissat B."/>
            <person name="Hoppner M.P."/>
            <person name="Ishida K.-I."/>
            <person name="Kim E."/>
            <person name="Koreny L."/>
            <person name="Kroth P.G."/>
            <person name="Liu Y."/>
            <person name="Malik S.-B."/>
            <person name="Maier U.G."/>
            <person name="McRose D."/>
            <person name="Mock T."/>
            <person name="Neilson J.A."/>
            <person name="Onodera N.T."/>
            <person name="Poole A.M."/>
            <person name="Pritham E.J."/>
            <person name="Richards T.A."/>
            <person name="Rocap G."/>
            <person name="Roy S.W."/>
            <person name="Sarai C."/>
            <person name="Schaack S."/>
            <person name="Shirato S."/>
            <person name="Slamovits C.H."/>
            <person name="Spencer D.F."/>
            <person name="Suzuki S."/>
            <person name="Worden A.Z."/>
            <person name="Zauner S."/>
            <person name="Barry K."/>
            <person name="Bell C."/>
            <person name="Bharti A.K."/>
            <person name="Crow J.A."/>
            <person name="Grimwood J."/>
            <person name="Kramer R."/>
            <person name="Lindquist E."/>
            <person name="Lucas S."/>
            <person name="Salamov A."/>
            <person name="McFadden G.I."/>
            <person name="Lane C.E."/>
            <person name="Keeling P.J."/>
            <person name="Gray M.W."/>
            <person name="Grigoriev I.V."/>
            <person name="Archibald J.M."/>
        </authorList>
    </citation>
    <scope>NUCLEOTIDE SEQUENCE</scope>
    <source>
        <strain evidence="3">CCMP2712</strain>
    </source>
</reference>
<dbReference type="Proteomes" id="UP000011087">
    <property type="component" value="Unassembled WGS sequence"/>
</dbReference>
<gene>
    <name evidence="1" type="ORF">GUITHDRAFT_63206</name>
</gene>
<dbReference type="OrthoDB" id="308690at2759"/>
<dbReference type="SUPFAM" id="SSF69322">
    <property type="entry name" value="Tricorn protease domain 2"/>
    <property type="match status" value="1"/>
</dbReference>
<dbReference type="OMA" id="CWHLNGD"/>
<dbReference type="InterPro" id="IPR015943">
    <property type="entry name" value="WD40/YVTN_repeat-like_dom_sf"/>
</dbReference>
<dbReference type="EnsemblProtists" id="EKX54802">
    <property type="protein sequence ID" value="EKX54802"/>
    <property type="gene ID" value="GUITHDRAFT_63206"/>
</dbReference>
<sequence length="437" mass="49281">MEFSNSFEVSGPYRWSPDGSMVATCSGNRLFVRDTASLMIINIFSNLETVSKIEWSTDNRYILCAMYKCGTVQVWDVDHPEWLCKIREGPAGLSFSQWVPGERQILNTNEFNVRITVWSLSSGAGVVASLRSPKFAEKAMDFSRDKKFFAVAERKDCKDFIQIYRTGTWNPIHRFQVESKDLADIRWSPDDRVIGVWDTTLEYAFFAYSPEGRMLGRYQAYTDALGIKNVSWAPSSQFVAIGSYDCKTRILNQLTCACSLHMSFAISHSSASWRPIRDYEHEQEVSHKQALPTLGDHAAHAVSKSTYKLLDEINSKVRIPSVKCNPEKANPKMGIGLLNWSCDSSLLCTRADNMPNALFIWDALKLELFSVIVQLAPIKAFRWHPKECKLAVCTGGKTIYSWSRDGASCIQVPLNDFVVQEIEWSPSGHALFLSVGG</sequence>
<dbReference type="PaxDb" id="55529-EKX54802"/>
<dbReference type="SMART" id="SM00320">
    <property type="entry name" value="WD40"/>
    <property type="match status" value="5"/>
</dbReference>
<protein>
    <recommendedName>
        <fullName evidence="4">Anaphase-promoting complex subunit 4 WD40 domain-containing protein</fullName>
    </recommendedName>
</protein>
<evidence type="ECO:0008006" key="4">
    <source>
        <dbReference type="Google" id="ProtNLM"/>
    </source>
</evidence>
<name>L1K2L6_GUITC</name>
<dbReference type="EMBL" id="JH992966">
    <property type="protein sequence ID" value="EKX54802.1"/>
    <property type="molecule type" value="Genomic_DNA"/>
</dbReference>
<dbReference type="Gene3D" id="2.130.10.10">
    <property type="entry name" value="YVTN repeat-like/Quinoprotein amine dehydrogenase"/>
    <property type="match status" value="2"/>
</dbReference>
<dbReference type="Pfam" id="PF00400">
    <property type="entry name" value="WD40"/>
    <property type="match status" value="1"/>
</dbReference>
<dbReference type="GO" id="GO:1990811">
    <property type="term" value="C:MWP complex"/>
    <property type="evidence" value="ECO:0007669"/>
    <property type="project" value="TreeGrafter"/>
</dbReference>
<dbReference type="KEGG" id="gtt:GUITHDRAFT_63206"/>
<accession>L1K2L6</accession>
<dbReference type="PANTHER" id="PTHR16220:SF0">
    <property type="entry name" value="WD REPEAT-CONTAINING PROTEIN WRAP73"/>
    <property type="match status" value="1"/>
</dbReference>